<reference evidence="5 6" key="1">
    <citation type="journal article" date="2018" name="Elife">
        <title>Functional genomics of lipid metabolism in the oleaginous yeast Rhodosporidium toruloides.</title>
        <authorList>
            <person name="Coradetti S.T."/>
            <person name="Pinel D."/>
            <person name="Geiselman G."/>
            <person name="Ito M."/>
            <person name="Mondo S."/>
            <person name="Reilly M.C."/>
            <person name="Cheng Y.F."/>
            <person name="Bauer S."/>
            <person name="Grigoriev I."/>
            <person name="Gladden J.M."/>
            <person name="Simmons B.A."/>
            <person name="Brem R."/>
            <person name="Arkin A.P."/>
            <person name="Skerker J.M."/>
        </authorList>
    </citation>
    <scope>NUCLEOTIDE SEQUENCE [LARGE SCALE GENOMIC DNA]</scope>
    <source>
        <strain evidence="5 6">NBRC 0880</strain>
    </source>
</reference>
<dbReference type="InterPro" id="IPR000277">
    <property type="entry name" value="Cys/Met-Metab_PyrdxlP-dep_enz"/>
</dbReference>
<dbReference type="InterPro" id="IPR015421">
    <property type="entry name" value="PyrdxlP-dep_Trfase_major"/>
</dbReference>
<dbReference type="Gene3D" id="3.90.1150.10">
    <property type="entry name" value="Aspartate Aminotransferase, domain 1"/>
    <property type="match status" value="1"/>
</dbReference>
<dbReference type="GO" id="GO:0016846">
    <property type="term" value="F:carbon-sulfur lyase activity"/>
    <property type="evidence" value="ECO:0007669"/>
    <property type="project" value="TreeGrafter"/>
</dbReference>
<dbReference type="PROSITE" id="PS00868">
    <property type="entry name" value="CYS_MET_METAB_PP"/>
    <property type="match status" value="1"/>
</dbReference>
<evidence type="ECO:0000313" key="6">
    <source>
        <dbReference type="Proteomes" id="UP000239560"/>
    </source>
</evidence>
<dbReference type="GO" id="GO:0005737">
    <property type="term" value="C:cytoplasm"/>
    <property type="evidence" value="ECO:0007669"/>
    <property type="project" value="TreeGrafter"/>
</dbReference>
<protein>
    <submittedName>
        <fullName evidence="5">Cystathionine gamma-synthase</fullName>
    </submittedName>
</protein>
<evidence type="ECO:0000256" key="1">
    <source>
        <dbReference type="ARBA" id="ARBA00001933"/>
    </source>
</evidence>
<dbReference type="InterPro" id="IPR015424">
    <property type="entry name" value="PyrdxlP-dep_Trfase"/>
</dbReference>
<dbReference type="Pfam" id="PF01053">
    <property type="entry name" value="Cys_Met_Meta_PP"/>
    <property type="match status" value="1"/>
</dbReference>
<dbReference type="GO" id="GO:0030170">
    <property type="term" value="F:pyridoxal phosphate binding"/>
    <property type="evidence" value="ECO:0007669"/>
    <property type="project" value="InterPro"/>
</dbReference>
<name>A0A2T0A472_RHOTO</name>
<dbReference type="OrthoDB" id="3512640at2759"/>
<sequence length="412" mass="45169">MAPDAKAGLATRSIHYDSDLSGPEVAANISTTTTFRHPSPKQIASKPEGYYSDKWDASEPSRDIYSRYTQPTLTRVERVLSSIIGQPTVVYPSGISSAFAVLLLVRPDVIAITEGYHGCHASLEVYRRLRGEDQSVIKLDDEYPNGKKLLCWVETPLNPTGESRSIAAYAKRARAVGGTVGVDATFAPPPLQDPFKWGADVVMHSGTKYFAGHSDTLCGTVSVRNKEDWLKLWHDRTYTGSNIGSLDTWLLLRSLRTLSVRVNRQSATATALAQWLASLTRAESGSDLDGPGGVVEKVWHTSLQEDRAELLGEGKQMEKGPATFGMLLKKPEYATNLPHSLKFFVPATSLGGVESLIEQRSLSDPNADPRLIRLSIGLEDFEDLKRDLVQGFRNVIQVRLHAASASSARFLS</sequence>
<evidence type="ECO:0000256" key="2">
    <source>
        <dbReference type="ARBA" id="ARBA00022898"/>
    </source>
</evidence>
<dbReference type="SUPFAM" id="SSF53383">
    <property type="entry name" value="PLP-dependent transferases"/>
    <property type="match status" value="1"/>
</dbReference>
<dbReference type="InterPro" id="IPR015422">
    <property type="entry name" value="PyrdxlP-dep_Trfase_small"/>
</dbReference>
<evidence type="ECO:0000313" key="5">
    <source>
        <dbReference type="EMBL" id="PRQ72818.1"/>
    </source>
</evidence>
<accession>A0A2T0A472</accession>
<dbReference type="PANTHER" id="PTHR11808:SF35">
    <property type="entry name" value="CYSTATHIONINE GAMMA-SYNTHASE (AFU_ORTHOLOGUE AFUA_7G01590)"/>
    <property type="match status" value="1"/>
</dbReference>
<evidence type="ECO:0000256" key="4">
    <source>
        <dbReference type="RuleBase" id="RU362118"/>
    </source>
</evidence>
<dbReference type="InterPro" id="IPR054542">
    <property type="entry name" value="Cys_met_metab_PP"/>
</dbReference>
<gene>
    <name evidence="5" type="ORF">AAT19DRAFT_16742</name>
</gene>
<dbReference type="GO" id="GO:0019346">
    <property type="term" value="P:transsulfuration"/>
    <property type="evidence" value="ECO:0007669"/>
    <property type="project" value="InterPro"/>
</dbReference>
<dbReference type="Proteomes" id="UP000239560">
    <property type="component" value="Unassembled WGS sequence"/>
</dbReference>
<dbReference type="AlphaFoldDB" id="A0A2T0A472"/>
<comment type="caution">
    <text evidence="5">The sequence shown here is derived from an EMBL/GenBank/DDBJ whole genome shotgun (WGS) entry which is preliminary data.</text>
</comment>
<proteinExistence type="inferred from homology"/>
<comment type="similarity">
    <text evidence="4">Belongs to the trans-sulfuration enzymes family.</text>
</comment>
<organism evidence="5 6">
    <name type="scientific">Rhodotorula toruloides</name>
    <name type="common">Yeast</name>
    <name type="synonym">Rhodosporidium toruloides</name>
    <dbReference type="NCBI Taxonomy" id="5286"/>
    <lineage>
        <taxon>Eukaryota</taxon>
        <taxon>Fungi</taxon>
        <taxon>Dikarya</taxon>
        <taxon>Basidiomycota</taxon>
        <taxon>Pucciniomycotina</taxon>
        <taxon>Microbotryomycetes</taxon>
        <taxon>Sporidiobolales</taxon>
        <taxon>Sporidiobolaceae</taxon>
        <taxon>Rhodotorula</taxon>
    </lineage>
</organism>
<dbReference type="PIRSF" id="PIRSF001434">
    <property type="entry name" value="CGS"/>
    <property type="match status" value="1"/>
</dbReference>
<evidence type="ECO:0000256" key="3">
    <source>
        <dbReference type="PIRSR" id="PIRSR001434-2"/>
    </source>
</evidence>
<dbReference type="EMBL" id="LCTV02000009">
    <property type="protein sequence ID" value="PRQ72818.1"/>
    <property type="molecule type" value="Genomic_DNA"/>
</dbReference>
<dbReference type="PANTHER" id="PTHR11808">
    <property type="entry name" value="TRANS-SULFURATION ENZYME FAMILY MEMBER"/>
    <property type="match status" value="1"/>
</dbReference>
<comment type="cofactor">
    <cofactor evidence="1 4">
        <name>pyridoxal 5'-phosphate</name>
        <dbReference type="ChEBI" id="CHEBI:597326"/>
    </cofactor>
</comment>
<feature type="modified residue" description="N6-(pyridoxal phosphate)lysine" evidence="3">
    <location>
        <position position="208"/>
    </location>
</feature>
<dbReference type="Gene3D" id="3.40.640.10">
    <property type="entry name" value="Type I PLP-dependent aspartate aminotransferase-like (Major domain)"/>
    <property type="match status" value="1"/>
</dbReference>
<keyword evidence="2 3" id="KW-0663">Pyridoxal phosphate</keyword>